<evidence type="ECO:0000313" key="2">
    <source>
        <dbReference type="Proteomes" id="UP000253410"/>
    </source>
</evidence>
<name>A0A365Y423_9BACT</name>
<evidence type="ECO:0008006" key="3">
    <source>
        <dbReference type="Google" id="ProtNLM"/>
    </source>
</evidence>
<proteinExistence type="predicted"/>
<comment type="caution">
    <text evidence="1">The sequence shown here is derived from an EMBL/GenBank/DDBJ whole genome shotgun (WGS) entry which is preliminary data.</text>
</comment>
<evidence type="ECO:0000313" key="1">
    <source>
        <dbReference type="EMBL" id="RBL93336.1"/>
    </source>
</evidence>
<dbReference type="RefSeq" id="WP_113615933.1">
    <property type="nucleotide sequence ID" value="NZ_QFFJ01000001.1"/>
</dbReference>
<dbReference type="OrthoDB" id="6624755at2"/>
<keyword evidence="2" id="KW-1185">Reference proteome</keyword>
<reference evidence="1 2" key="1">
    <citation type="submission" date="2018-05" db="EMBL/GenBank/DDBJ databases">
        <title>Chitinophaga sp. K3CV102501T nov., isolated from isolated from a monsoon evergreen broad-leaved forest soil.</title>
        <authorList>
            <person name="Lv Y."/>
        </authorList>
    </citation>
    <scope>NUCLEOTIDE SEQUENCE [LARGE SCALE GENOMIC DNA]</scope>
    <source>
        <strain evidence="1 2">GDMCC 1.1325</strain>
    </source>
</reference>
<dbReference type="Proteomes" id="UP000253410">
    <property type="component" value="Unassembled WGS sequence"/>
</dbReference>
<organism evidence="1 2">
    <name type="scientific">Chitinophaga flava</name>
    <dbReference type="NCBI Taxonomy" id="2259036"/>
    <lineage>
        <taxon>Bacteria</taxon>
        <taxon>Pseudomonadati</taxon>
        <taxon>Bacteroidota</taxon>
        <taxon>Chitinophagia</taxon>
        <taxon>Chitinophagales</taxon>
        <taxon>Chitinophagaceae</taxon>
        <taxon>Chitinophaga</taxon>
    </lineage>
</organism>
<dbReference type="AlphaFoldDB" id="A0A365Y423"/>
<dbReference type="EMBL" id="QFFJ01000001">
    <property type="protein sequence ID" value="RBL93336.1"/>
    <property type="molecule type" value="Genomic_DNA"/>
</dbReference>
<accession>A0A365Y423</accession>
<gene>
    <name evidence="1" type="ORF">DF182_12485</name>
</gene>
<sequence length="181" mass="21354">MTLKELLHKFKDQRITYAQYLSTDEWRVKAAEITKRDKFCCTVCGKAETVSIPGAKSGEVNHGWFEDGEIAYYGEGRYSIDPKVVFADKHYHLEVHHKRYIRNRLPWEYSNDDLVTFCNHCHSEFHLNNRVPVYSEDELTELDYKICERCNGYGYLPEYMHVQNGVCFSCNGERYMQSLIK</sequence>
<protein>
    <recommendedName>
        <fullName evidence="3">HNH endonuclease</fullName>
    </recommendedName>
</protein>